<dbReference type="PANTHER" id="PTHR42928">
    <property type="entry name" value="TRICARBOXYLATE-BINDING PROTEIN"/>
    <property type="match status" value="1"/>
</dbReference>
<comment type="similarity">
    <text evidence="1">Belongs to the UPF0065 (bug) family.</text>
</comment>
<dbReference type="CDD" id="cd07012">
    <property type="entry name" value="PBP2_Bug_TTT"/>
    <property type="match status" value="1"/>
</dbReference>
<name>A0A923M2W9_9BURK</name>
<comment type="caution">
    <text evidence="2">The sequence shown here is derived from an EMBL/GenBank/DDBJ whole genome shotgun (WGS) entry which is preliminary data.</text>
</comment>
<evidence type="ECO:0000313" key="3">
    <source>
        <dbReference type="Proteomes" id="UP000596827"/>
    </source>
</evidence>
<dbReference type="EMBL" id="JACORU010000001">
    <property type="protein sequence ID" value="MBC5762915.1"/>
    <property type="molecule type" value="Genomic_DNA"/>
</dbReference>
<keyword evidence="3" id="KW-1185">Reference proteome</keyword>
<dbReference type="RefSeq" id="WP_187079395.1">
    <property type="nucleotide sequence ID" value="NZ_JACORU010000001.1"/>
</dbReference>
<dbReference type="Proteomes" id="UP000596827">
    <property type="component" value="Unassembled WGS sequence"/>
</dbReference>
<dbReference type="InterPro" id="IPR042100">
    <property type="entry name" value="Bug_dom1"/>
</dbReference>
<protein>
    <submittedName>
        <fullName evidence="2">Tripartite tricarboxylate transporter substrate binding protein</fullName>
    </submittedName>
</protein>
<dbReference type="InterPro" id="IPR005064">
    <property type="entry name" value="BUG"/>
</dbReference>
<dbReference type="Pfam" id="PF03401">
    <property type="entry name" value="TctC"/>
    <property type="match status" value="1"/>
</dbReference>
<accession>A0A923M2W9</accession>
<dbReference type="Gene3D" id="3.40.190.150">
    <property type="entry name" value="Bordetella uptake gene, domain 1"/>
    <property type="match status" value="1"/>
</dbReference>
<gene>
    <name evidence="2" type="ORF">H8R02_00515</name>
</gene>
<organism evidence="2 3">
    <name type="scientific">Ramlibacter albus</name>
    <dbReference type="NCBI Taxonomy" id="2079448"/>
    <lineage>
        <taxon>Bacteria</taxon>
        <taxon>Pseudomonadati</taxon>
        <taxon>Pseudomonadota</taxon>
        <taxon>Betaproteobacteria</taxon>
        <taxon>Burkholderiales</taxon>
        <taxon>Comamonadaceae</taxon>
        <taxon>Ramlibacter</taxon>
    </lineage>
</organism>
<dbReference type="Gene3D" id="3.40.190.10">
    <property type="entry name" value="Periplasmic binding protein-like II"/>
    <property type="match status" value="1"/>
</dbReference>
<evidence type="ECO:0000256" key="1">
    <source>
        <dbReference type="ARBA" id="ARBA00006987"/>
    </source>
</evidence>
<dbReference type="SUPFAM" id="SSF53850">
    <property type="entry name" value="Periplasmic binding protein-like II"/>
    <property type="match status" value="1"/>
</dbReference>
<proteinExistence type="inferred from homology"/>
<dbReference type="PANTHER" id="PTHR42928:SF5">
    <property type="entry name" value="BLR1237 PROTEIN"/>
    <property type="match status" value="1"/>
</dbReference>
<sequence>MTRYIAQRLGNRLGQSVVVVNAPGADGNIGAVAAVRAASDMYNLFVAGSSTHAANAAIYPKLPFDPAADFAPLSAFGYIPFVLIVNPDRSKARSFSEFIATARSAAEPLSFASTSVGSRIAGELFKQVATLKATNIPYKQSGEAMSDFLGGRLDYYFCDITTALPVIKSERAVALAITTKVRSPKLPQVPPLSKLGFQDFDVSSWGAIWSVSATTPRPVSDVIAKHVTEILADEEGREFLIEKGYVPAPAGPQHLAELQIRDTAVFGKVIRDAGMAQQR</sequence>
<reference evidence="2" key="1">
    <citation type="submission" date="2020-08" db="EMBL/GenBank/DDBJ databases">
        <title>Ramlibacter sp. GTP1 16S ribosomal RNA gene genome sequencing and assembly.</title>
        <authorList>
            <person name="Kang M."/>
        </authorList>
    </citation>
    <scope>NUCLEOTIDE SEQUENCE</scope>
    <source>
        <strain evidence="2">GTP1</strain>
    </source>
</reference>
<evidence type="ECO:0000313" key="2">
    <source>
        <dbReference type="EMBL" id="MBC5762915.1"/>
    </source>
</evidence>
<dbReference type="AlphaFoldDB" id="A0A923M2W9"/>